<protein>
    <submittedName>
        <fullName evidence="1">Uncharacterized protein</fullName>
    </submittedName>
</protein>
<proteinExistence type="predicted"/>
<dbReference type="Proteomes" id="UP000198729">
    <property type="component" value="Unassembled WGS sequence"/>
</dbReference>
<accession>A0A1G5SCF8</accession>
<evidence type="ECO:0000313" key="1">
    <source>
        <dbReference type="EMBL" id="SCZ84832.1"/>
    </source>
</evidence>
<sequence>MDCGIHSKLRAISPWFIGDRGYMLDSMVGITALTVGIIALLKYPKVVAALIVAYSLTVIFN</sequence>
<organism evidence="1 2">
    <name type="scientific">Nitrosomonas mobilis</name>
    <dbReference type="NCBI Taxonomy" id="51642"/>
    <lineage>
        <taxon>Bacteria</taxon>
        <taxon>Pseudomonadati</taxon>
        <taxon>Pseudomonadota</taxon>
        <taxon>Betaproteobacteria</taxon>
        <taxon>Nitrosomonadales</taxon>
        <taxon>Nitrosomonadaceae</taxon>
        <taxon>Nitrosomonas</taxon>
    </lineage>
</organism>
<dbReference type="AlphaFoldDB" id="A0A1G5SCF8"/>
<evidence type="ECO:0000313" key="2">
    <source>
        <dbReference type="Proteomes" id="UP000198729"/>
    </source>
</evidence>
<gene>
    <name evidence="1" type="ORF">NSMM_280002</name>
</gene>
<keyword evidence="2" id="KW-1185">Reference proteome</keyword>
<reference evidence="1 2" key="1">
    <citation type="submission" date="2016-10" db="EMBL/GenBank/DDBJ databases">
        <authorList>
            <person name="de Groot N.N."/>
        </authorList>
    </citation>
    <scope>NUCLEOTIDE SEQUENCE [LARGE SCALE GENOMIC DNA]</scope>
    <source>
        <strain evidence="1">1</strain>
    </source>
</reference>
<name>A0A1G5SCF8_9PROT</name>
<dbReference type="STRING" id="51642.NSMM_280002"/>
<dbReference type="EMBL" id="FMWO01000034">
    <property type="protein sequence ID" value="SCZ84832.1"/>
    <property type="molecule type" value="Genomic_DNA"/>
</dbReference>